<evidence type="ECO:0000313" key="1">
    <source>
        <dbReference type="EMBL" id="RAK26359.1"/>
    </source>
</evidence>
<protein>
    <submittedName>
        <fullName evidence="1">Uncharacterized protein</fullName>
    </submittedName>
</protein>
<keyword evidence="2" id="KW-1185">Reference proteome</keyword>
<organism evidence="1 2">
    <name type="scientific">Falsochrobactrum ovis</name>
    <dbReference type="NCBI Taxonomy" id="1293442"/>
    <lineage>
        <taxon>Bacteria</taxon>
        <taxon>Pseudomonadati</taxon>
        <taxon>Pseudomonadota</taxon>
        <taxon>Alphaproteobacteria</taxon>
        <taxon>Hyphomicrobiales</taxon>
        <taxon>Brucellaceae</taxon>
        <taxon>Falsochrobactrum</taxon>
    </lineage>
</organism>
<proteinExistence type="predicted"/>
<evidence type="ECO:0000313" key="2">
    <source>
        <dbReference type="Proteomes" id="UP000249453"/>
    </source>
</evidence>
<dbReference type="AlphaFoldDB" id="A0A364JT51"/>
<dbReference type="EMBL" id="QLMK01000014">
    <property type="protein sequence ID" value="RAK26359.1"/>
    <property type="molecule type" value="Genomic_DNA"/>
</dbReference>
<dbReference type="Proteomes" id="UP000249453">
    <property type="component" value="Unassembled WGS sequence"/>
</dbReference>
<sequence length="151" mass="16940">MQPNAAITTDPMLDVALSYTARITDLPYNRRPRHAYSCPRRGDTATLGKVKCANGTIQYKAFCAECGGRGAPFSHQEMAHLDDTRIPVIIDHPSVPCERCGSTNGVEEHHWAPWHLFDDAHNWPTSFLCMSCHQDWHAKVTPNMNSHKATK</sequence>
<name>A0A364JT51_9HYPH</name>
<gene>
    <name evidence="1" type="ORF">C7374_11444</name>
</gene>
<reference evidence="1 2" key="1">
    <citation type="submission" date="2018-06" db="EMBL/GenBank/DDBJ databases">
        <title>Genomic Encyclopedia of Type Strains, Phase IV (KMG-IV): sequencing the most valuable type-strain genomes for metagenomic binning, comparative biology and taxonomic classification.</title>
        <authorList>
            <person name="Goeker M."/>
        </authorList>
    </citation>
    <scope>NUCLEOTIDE SEQUENCE [LARGE SCALE GENOMIC DNA]</scope>
    <source>
        <strain evidence="1 2">DSM 26720</strain>
    </source>
</reference>
<comment type="caution">
    <text evidence="1">The sequence shown here is derived from an EMBL/GenBank/DDBJ whole genome shotgun (WGS) entry which is preliminary data.</text>
</comment>
<accession>A0A364JT51</accession>